<reference evidence="2 3" key="1">
    <citation type="submission" date="2022-11" db="EMBL/GenBank/DDBJ databases">
        <title>Genome Sequencing of Nocardia sp. ON39_IFM12276 and assembly.</title>
        <authorList>
            <person name="Shimojima M."/>
            <person name="Toyokawa M."/>
            <person name="Uesaka K."/>
        </authorList>
    </citation>
    <scope>NUCLEOTIDE SEQUENCE [LARGE SCALE GENOMIC DNA]</scope>
    <source>
        <strain evidence="2 3">IFM 12276</strain>
    </source>
</reference>
<dbReference type="Proteomes" id="UP001317870">
    <property type="component" value="Chromosome"/>
</dbReference>
<evidence type="ECO:0008006" key="4">
    <source>
        <dbReference type="Google" id="ProtNLM"/>
    </source>
</evidence>
<evidence type="ECO:0000313" key="2">
    <source>
        <dbReference type="EMBL" id="BDT98370.1"/>
    </source>
</evidence>
<feature type="region of interest" description="Disordered" evidence="1">
    <location>
        <begin position="87"/>
        <end position="107"/>
    </location>
</feature>
<organism evidence="2 3">
    <name type="scientific">Nocardia sputorum</name>
    <dbReference type="NCBI Taxonomy" id="2984338"/>
    <lineage>
        <taxon>Bacteria</taxon>
        <taxon>Bacillati</taxon>
        <taxon>Actinomycetota</taxon>
        <taxon>Actinomycetes</taxon>
        <taxon>Mycobacteriales</taxon>
        <taxon>Nocardiaceae</taxon>
        <taxon>Nocardia</taxon>
    </lineage>
</organism>
<keyword evidence="3" id="KW-1185">Reference proteome</keyword>
<sequence length="138" mass="14786">MFVVWSTQIPTWIGCAVSVVGVVEVTREVVVVGGVVVTGGVVRAGGFEVVVKVVVIGRGAAVPPAPQPLDTSAIATSAGKVYETRRDAMTRSCRRSQSDPLTYSPFVETPVTNRPMLATRQRTVDPPLVKRQLPEHFS</sequence>
<evidence type="ECO:0000313" key="3">
    <source>
        <dbReference type="Proteomes" id="UP001317870"/>
    </source>
</evidence>
<protein>
    <recommendedName>
        <fullName evidence="4">Secreted protein</fullName>
    </recommendedName>
</protein>
<accession>A0ABM8CTS5</accession>
<evidence type="ECO:0000256" key="1">
    <source>
        <dbReference type="SAM" id="MobiDB-lite"/>
    </source>
</evidence>
<proteinExistence type="predicted"/>
<dbReference type="RefSeq" id="WP_281878400.1">
    <property type="nucleotide sequence ID" value="NZ_AP026978.1"/>
</dbReference>
<name>A0ABM8CTS5_9NOCA</name>
<gene>
    <name evidence="2" type="ORF">IFM12276_13990</name>
</gene>
<dbReference type="EMBL" id="AP026978">
    <property type="protein sequence ID" value="BDT98370.1"/>
    <property type="molecule type" value="Genomic_DNA"/>
</dbReference>